<feature type="region of interest" description="Disordered" evidence="1">
    <location>
        <begin position="520"/>
        <end position="731"/>
    </location>
</feature>
<protein>
    <recommendedName>
        <fullName evidence="4">Chromo domain-containing protein</fullName>
    </recommendedName>
</protein>
<feature type="compositionally biased region" description="Polar residues" evidence="1">
    <location>
        <begin position="347"/>
        <end position="357"/>
    </location>
</feature>
<gene>
    <name evidence="2" type="ORF">WJX84_009773</name>
</gene>
<feature type="compositionally biased region" description="Pro residues" evidence="1">
    <location>
        <begin position="375"/>
        <end position="389"/>
    </location>
</feature>
<dbReference type="AlphaFoldDB" id="A0AAW1TI44"/>
<feature type="region of interest" description="Disordered" evidence="1">
    <location>
        <begin position="111"/>
        <end position="142"/>
    </location>
</feature>
<reference evidence="2 3" key="1">
    <citation type="journal article" date="2024" name="Nat. Commun.">
        <title>Phylogenomics reveals the evolutionary origins of lichenization in chlorophyte algae.</title>
        <authorList>
            <person name="Puginier C."/>
            <person name="Libourel C."/>
            <person name="Otte J."/>
            <person name="Skaloud P."/>
            <person name="Haon M."/>
            <person name="Grisel S."/>
            <person name="Petersen M."/>
            <person name="Berrin J.G."/>
            <person name="Delaux P.M."/>
            <person name="Dal Grande F."/>
            <person name="Keller J."/>
        </authorList>
    </citation>
    <scope>NUCLEOTIDE SEQUENCE [LARGE SCALE GENOMIC DNA]</scope>
    <source>
        <strain evidence="2 3">SAG 2523</strain>
    </source>
</reference>
<sequence>MSVTGKAFEAFCEVTENGEHSYPVGSTGLPAASWNGWQAAAQHLGLSGANAARLVCKAVCLYQQQQLDPITSVFQLEQDQELNSCFARYQQEVPATAPEHAPLTPSGLISDPAGPHNLMHTPQRQPAPQASAQAEEEGPTVRVQPTPCIIEEKPRAPRGRRGAGKKYLLAFEGFPRDEAEWYTDQELRKGHPQARRIVNAWQAQQAEAALNSLSVPVGPDGPDAAHAQPFTQNDAVLWTQLGSGPELELDQGVLASQMEGTLEQSPAGAPHRAGCAPVEAISGLAPAVQGLGPPDAGTPHTPAGGMCPTFDLVMLPEHPAMSRSLQALIGGAGGLLDMMEGGPRHQGTPSGALQSVQHAPVSGRSGPDTANPQQQPHPPGAPPLGPEPPTAALAQGEPAAEHEGAGVGSSPDQALRPPGSQTPAHTRLPPSRVLAFTPQQPSDEDSHVQPALSQGSPARVPPSSPHGSSPGTASGFGAAPASPQGASLSPEEAWALIARQGAAFLAELDREVLAGRDPSLSYVCAPPLQAPGPAAVPTGAPQAAHLGRAHPKRRGDGAAQADGQRGKRQHQSSYPADNSPVGVKQAPVHSPHMIPDSEEPQQPGAPHLVSPMAGEAHPASSADGAHGSKTGGRGSCRSSDASGHAWQTDAAQQEGLRVTSHLPSGQAIQAAGNVQPQPGEAHHGSPRLRFKSTEKQEEPDGVAQGPSPDSSGALGPHRLPPPRRGDNSSPLLDRATRVGLRNKNWDTAQIIGARRSGEGSHLLELHVQWEDGHHAYVPSGSLKKRPHCQLAMIDYYESRIRSRR</sequence>
<evidence type="ECO:0000313" key="3">
    <source>
        <dbReference type="Proteomes" id="UP001485043"/>
    </source>
</evidence>
<feature type="region of interest" description="Disordered" evidence="1">
    <location>
        <begin position="338"/>
        <end position="489"/>
    </location>
</feature>
<evidence type="ECO:0008006" key="4">
    <source>
        <dbReference type="Google" id="ProtNLM"/>
    </source>
</evidence>
<organism evidence="2 3">
    <name type="scientific">Apatococcus fuscideae</name>
    <dbReference type="NCBI Taxonomy" id="2026836"/>
    <lineage>
        <taxon>Eukaryota</taxon>
        <taxon>Viridiplantae</taxon>
        <taxon>Chlorophyta</taxon>
        <taxon>core chlorophytes</taxon>
        <taxon>Trebouxiophyceae</taxon>
        <taxon>Chlorellales</taxon>
        <taxon>Chlorellaceae</taxon>
        <taxon>Apatococcus</taxon>
    </lineage>
</organism>
<feature type="compositionally biased region" description="Low complexity" evidence="1">
    <location>
        <begin position="122"/>
        <end position="133"/>
    </location>
</feature>
<feature type="compositionally biased region" description="Low complexity" evidence="1">
    <location>
        <begin position="531"/>
        <end position="544"/>
    </location>
</feature>
<evidence type="ECO:0000313" key="2">
    <source>
        <dbReference type="EMBL" id="KAK9868438.1"/>
    </source>
</evidence>
<name>A0AAW1TI44_9CHLO</name>
<keyword evidence="3" id="KW-1185">Reference proteome</keyword>
<dbReference type="Proteomes" id="UP001485043">
    <property type="component" value="Unassembled WGS sequence"/>
</dbReference>
<proteinExistence type="predicted"/>
<feature type="compositionally biased region" description="Polar residues" evidence="1">
    <location>
        <begin position="661"/>
        <end position="676"/>
    </location>
</feature>
<comment type="caution">
    <text evidence="2">The sequence shown here is derived from an EMBL/GenBank/DDBJ whole genome shotgun (WGS) entry which is preliminary data.</text>
</comment>
<dbReference type="EMBL" id="JALJOV010000029">
    <property type="protein sequence ID" value="KAK9868438.1"/>
    <property type="molecule type" value="Genomic_DNA"/>
</dbReference>
<dbReference type="CDD" id="cd00034">
    <property type="entry name" value="CSD"/>
    <property type="match status" value="1"/>
</dbReference>
<evidence type="ECO:0000256" key="1">
    <source>
        <dbReference type="SAM" id="MobiDB-lite"/>
    </source>
</evidence>
<accession>A0AAW1TI44</accession>